<feature type="transmembrane region" description="Helical" evidence="1">
    <location>
        <begin position="96"/>
        <end position="119"/>
    </location>
</feature>
<dbReference type="Proteomes" id="UP001241926">
    <property type="component" value="Unassembled WGS sequence"/>
</dbReference>
<organism evidence="2 3">
    <name type="scientific">Streptomyces fuscus</name>
    <dbReference type="NCBI Taxonomy" id="3048495"/>
    <lineage>
        <taxon>Bacteria</taxon>
        <taxon>Bacillati</taxon>
        <taxon>Actinomycetota</taxon>
        <taxon>Actinomycetes</taxon>
        <taxon>Kitasatosporales</taxon>
        <taxon>Streptomycetaceae</taxon>
        <taxon>Streptomyces</taxon>
    </lineage>
</organism>
<comment type="caution">
    <text evidence="2">The sequence shown here is derived from an EMBL/GenBank/DDBJ whole genome shotgun (WGS) entry which is preliminary data.</text>
</comment>
<evidence type="ECO:0000313" key="3">
    <source>
        <dbReference type="Proteomes" id="UP001241926"/>
    </source>
</evidence>
<feature type="transmembrane region" description="Helical" evidence="1">
    <location>
        <begin position="32"/>
        <end position="51"/>
    </location>
</feature>
<dbReference type="EMBL" id="JASJUS010000095">
    <property type="protein sequence ID" value="MDL2082225.1"/>
    <property type="molecule type" value="Genomic_DNA"/>
</dbReference>
<protein>
    <submittedName>
        <fullName evidence="2">Transmembrane transport protein</fullName>
    </submittedName>
</protein>
<keyword evidence="3" id="KW-1185">Reference proteome</keyword>
<gene>
    <name evidence="2" type="ORF">QNN03_38060</name>
</gene>
<keyword evidence="1" id="KW-0472">Membrane</keyword>
<feature type="transmembrane region" description="Helical" evidence="1">
    <location>
        <begin position="63"/>
        <end position="84"/>
    </location>
</feature>
<dbReference type="RefSeq" id="WP_285437289.1">
    <property type="nucleotide sequence ID" value="NZ_JASJUS010000095.1"/>
</dbReference>
<reference evidence="2 3" key="1">
    <citation type="submission" date="2023-05" db="EMBL/GenBank/DDBJ databases">
        <title>Streptomyces fuscus sp. nov., a brown-black pigment producing actinomyces isolated from dry sand of Sea duck farm.</title>
        <authorList>
            <person name="Xie J."/>
            <person name="Shen N."/>
        </authorList>
    </citation>
    <scope>NUCLEOTIDE SEQUENCE [LARGE SCALE GENOMIC DNA]</scope>
    <source>
        <strain evidence="2 3">GXMU-J15</strain>
    </source>
</reference>
<name>A0ABT7JBG1_9ACTN</name>
<sequence length="165" mass="17391">MSKQKGAAQRAVPERLERVLAAEVSLRSRLRYVAVGLAGGCGAAMIAVLWATEPHAPPLRTQAVFAGLIAIGLAWAVLAGWVLSRRRPLFARDRVFSARIALAASAATTLAGVALAAVRGSIADLAATATGGVVFTAAAMLTLVRARQRRRELLRLRDALRQDAS</sequence>
<feature type="transmembrane region" description="Helical" evidence="1">
    <location>
        <begin position="125"/>
        <end position="144"/>
    </location>
</feature>
<evidence type="ECO:0000256" key="1">
    <source>
        <dbReference type="SAM" id="Phobius"/>
    </source>
</evidence>
<keyword evidence="1 2" id="KW-0812">Transmembrane</keyword>
<keyword evidence="1" id="KW-1133">Transmembrane helix</keyword>
<proteinExistence type="predicted"/>
<evidence type="ECO:0000313" key="2">
    <source>
        <dbReference type="EMBL" id="MDL2082225.1"/>
    </source>
</evidence>
<accession>A0ABT7JBG1</accession>